<gene>
    <name evidence="54" type="ORF">CCMP2556_LOCUS27401</name>
</gene>
<dbReference type="InterPro" id="IPR016035">
    <property type="entry name" value="Acyl_Trfase/lysoPLipase"/>
</dbReference>
<dbReference type="SMART" id="SM00829">
    <property type="entry name" value="PKS_ER"/>
    <property type="match status" value="1"/>
</dbReference>
<evidence type="ECO:0000256" key="16">
    <source>
        <dbReference type="ARBA" id="ARBA00023399"/>
    </source>
</evidence>
<comment type="catalytic activity">
    <reaction evidence="11">
        <text>(3R)-hydroxydodecanoyl-[ACP] = (2E)-dodecenoyl-[ACP] + H2O</text>
        <dbReference type="Rhea" id="RHEA:41876"/>
        <dbReference type="Rhea" id="RHEA-COMP:9642"/>
        <dbReference type="Rhea" id="RHEA-COMP:9643"/>
        <dbReference type="ChEBI" id="CHEBI:15377"/>
        <dbReference type="ChEBI" id="CHEBI:78470"/>
        <dbReference type="ChEBI" id="CHEBI:78472"/>
    </reaction>
    <physiologicalReaction direction="left-to-right" evidence="11">
        <dbReference type="Rhea" id="RHEA:41877"/>
    </physiologicalReaction>
</comment>
<feature type="region of interest" description="C-terminal hotdog fold" evidence="50">
    <location>
        <begin position="376"/>
        <end position="530"/>
    </location>
</feature>
<evidence type="ECO:0000256" key="1">
    <source>
        <dbReference type="ARBA" id="ARBA00005189"/>
    </source>
</evidence>
<comment type="catalytic activity">
    <reaction evidence="28">
        <text>(2E)-hexenoyl-[ACP] + NADPH + H(+) = hexanoyl-[ACP] + NADP(+)</text>
        <dbReference type="Rhea" id="RHEA:41832"/>
        <dbReference type="Rhea" id="RHEA-COMP:9631"/>
        <dbReference type="Rhea" id="RHEA-COMP:9632"/>
        <dbReference type="ChEBI" id="CHEBI:15378"/>
        <dbReference type="ChEBI" id="CHEBI:57783"/>
        <dbReference type="ChEBI" id="CHEBI:58349"/>
        <dbReference type="ChEBI" id="CHEBI:78458"/>
        <dbReference type="ChEBI" id="CHEBI:78459"/>
    </reaction>
    <physiologicalReaction direction="left-to-right" evidence="28">
        <dbReference type="Rhea" id="RHEA:41833"/>
    </physiologicalReaction>
</comment>
<evidence type="ECO:0000256" key="46">
    <source>
        <dbReference type="ARBA" id="ARBA00049422"/>
    </source>
</evidence>
<evidence type="ECO:0000256" key="30">
    <source>
        <dbReference type="ARBA" id="ARBA00047961"/>
    </source>
</evidence>
<feature type="domain" description="Carrier" evidence="51">
    <location>
        <begin position="4141"/>
        <end position="4217"/>
    </location>
</feature>
<comment type="catalytic activity">
    <reaction evidence="36">
        <text>3-oxohexanoyl-[ACP] + NADPH + H(+) = (3R)-hydroxyhexanoyl-[ACP] + NADP(+)</text>
        <dbReference type="Rhea" id="RHEA:41824"/>
        <dbReference type="Rhea" id="RHEA-COMP:9629"/>
        <dbReference type="Rhea" id="RHEA-COMP:9630"/>
        <dbReference type="ChEBI" id="CHEBI:15378"/>
        <dbReference type="ChEBI" id="CHEBI:57783"/>
        <dbReference type="ChEBI" id="CHEBI:58349"/>
        <dbReference type="ChEBI" id="CHEBI:78456"/>
        <dbReference type="ChEBI" id="CHEBI:78457"/>
    </reaction>
    <physiologicalReaction direction="left-to-right" evidence="36">
        <dbReference type="Rhea" id="RHEA:41825"/>
    </physiologicalReaction>
</comment>
<dbReference type="PROSITE" id="PS50075">
    <property type="entry name" value="CARRIER"/>
    <property type="match status" value="3"/>
</dbReference>
<proteinExistence type="predicted"/>
<dbReference type="Pfam" id="PF21089">
    <property type="entry name" value="PKS_DH_N"/>
    <property type="match status" value="2"/>
</dbReference>
<dbReference type="SUPFAM" id="SSF53901">
    <property type="entry name" value="Thiolase-like"/>
    <property type="match status" value="3"/>
</dbReference>
<dbReference type="InterPro" id="IPR049551">
    <property type="entry name" value="PKS_DH_C"/>
</dbReference>
<dbReference type="Pfam" id="PF00975">
    <property type="entry name" value="Thioesterase"/>
    <property type="match status" value="1"/>
</dbReference>
<evidence type="ECO:0000256" key="3">
    <source>
        <dbReference type="ARBA" id="ARBA00022553"/>
    </source>
</evidence>
<reference evidence="54 55" key="1">
    <citation type="submission" date="2024-02" db="EMBL/GenBank/DDBJ databases">
        <authorList>
            <person name="Chen Y."/>
            <person name="Shah S."/>
            <person name="Dougan E. K."/>
            <person name="Thang M."/>
            <person name="Chan C."/>
        </authorList>
    </citation>
    <scope>NUCLEOTIDE SEQUENCE [LARGE SCALE GENOMIC DNA]</scope>
</reference>
<dbReference type="PANTHER" id="PTHR43775:SF37">
    <property type="entry name" value="SI:DKEY-61P9.11"/>
    <property type="match status" value="1"/>
</dbReference>
<comment type="catalytic activity">
    <reaction evidence="35">
        <text>a fatty acyl-[ACP] + malonyl-[ACP] + H(+) = a 3-oxoacyl-[ACP] + holo-[ACP] + CO2</text>
        <dbReference type="Rhea" id="RHEA:22836"/>
        <dbReference type="Rhea" id="RHEA-COMP:9623"/>
        <dbReference type="Rhea" id="RHEA-COMP:9685"/>
        <dbReference type="Rhea" id="RHEA-COMP:9916"/>
        <dbReference type="Rhea" id="RHEA-COMP:14125"/>
        <dbReference type="ChEBI" id="CHEBI:15378"/>
        <dbReference type="ChEBI" id="CHEBI:16526"/>
        <dbReference type="ChEBI" id="CHEBI:64479"/>
        <dbReference type="ChEBI" id="CHEBI:78449"/>
        <dbReference type="ChEBI" id="CHEBI:78776"/>
        <dbReference type="ChEBI" id="CHEBI:138651"/>
        <dbReference type="EC" id="2.3.1.41"/>
    </reaction>
    <physiologicalReaction direction="left-to-right" evidence="35">
        <dbReference type="Rhea" id="RHEA:22837"/>
    </physiologicalReaction>
</comment>
<dbReference type="SUPFAM" id="SSF53474">
    <property type="entry name" value="alpha/beta-Hydrolases"/>
    <property type="match status" value="1"/>
</dbReference>
<feature type="active site" description="Proton donor; for dehydratase activity" evidence="50">
    <location>
        <position position="444"/>
    </location>
</feature>
<comment type="catalytic activity">
    <reaction evidence="10">
        <text>(3R)-hydroxyoctanoyl-[ACP] = (2E)-octenoyl-[ACP] + H2O</text>
        <dbReference type="Rhea" id="RHEA:41844"/>
        <dbReference type="Rhea" id="RHEA-COMP:9634"/>
        <dbReference type="Rhea" id="RHEA-COMP:9635"/>
        <dbReference type="ChEBI" id="CHEBI:15377"/>
        <dbReference type="ChEBI" id="CHEBI:78461"/>
        <dbReference type="ChEBI" id="CHEBI:78462"/>
    </reaction>
    <physiologicalReaction direction="left-to-right" evidence="10">
        <dbReference type="Rhea" id="RHEA:41845"/>
    </physiologicalReaction>
</comment>
<evidence type="ECO:0000256" key="50">
    <source>
        <dbReference type="PROSITE-ProRule" id="PRU01363"/>
    </source>
</evidence>
<comment type="function">
    <text evidence="19">Fatty acid synthetase is a multifunctional enzyme that catalyzes the de novo biosynthesis of long-chain saturated fatty acids starting from acetyl-CoA and malonyl-CoA in the presence of NADPH. This multifunctional protein contains 7 catalytic activities and a site for the binding of the prosthetic group 4'-phosphopantetheine of the acyl carrier protein ([ACP]) domain.</text>
</comment>
<evidence type="ECO:0000256" key="15">
    <source>
        <dbReference type="ARBA" id="ARBA00023398"/>
    </source>
</evidence>
<comment type="catalytic activity">
    <reaction evidence="34">
        <text>(2E)-octenoyl-[ACP] + NADPH + H(+) = octanoyl-[ACP] + NADP(+)</text>
        <dbReference type="Rhea" id="RHEA:41848"/>
        <dbReference type="Rhea" id="RHEA-COMP:9635"/>
        <dbReference type="Rhea" id="RHEA-COMP:9636"/>
        <dbReference type="ChEBI" id="CHEBI:15378"/>
        <dbReference type="ChEBI" id="CHEBI:57783"/>
        <dbReference type="ChEBI" id="CHEBI:58349"/>
        <dbReference type="ChEBI" id="CHEBI:78462"/>
        <dbReference type="ChEBI" id="CHEBI:78463"/>
    </reaction>
    <physiologicalReaction direction="left-to-right" evidence="34">
        <dbReference type="Rhea" id="RHEA:41849"/>
    </physiologicalReaction>
</comment>
<evidence type="ECO:0000256" key="23">
    <source>
        <dbReference type="ARBA" id="ARBA00047440"/>
    </source>
</evidence>
<comment type="catalytic activity">
    <reaction evidence="40">
        <text>3-oxotetradecanoyl-[ACP] + NADPH + H(+) = (3R)-hydroxytetradecanoyl-[ACP] + NADP(+)</text>
        <dbReference type="Rhea" id="RHEA:41888"/>
        <dbReference type="Rhea" id="RHEA-COMP:9645"/>
        <dbReference type="Rhea" id="RHEA-COMP:9646"/>
        <dbReference type="ChEBI" id="CHEBI:15378"/>
        <dbReference type="ChEBI" id="CHEBI:57783"/>
        <dbReference type="ChEBI" id="CHEBI:58349"/>
        <dbReference type="ChEBI" id="CHEBI:78473"/>
        <dbReference type="ChEBI" id="CHEBI:78474"/>
    </reaction>
    <physiologicalReaction direction="left-to-right" evidence="40">
        <dbReference type="Rhea" id="RHEA:41889"/>
    </physiologicalReaction>
</comment>
<dbReference type="InterPro" id="IPR036736">
    <property type="entry name" value="ACP-like_sf"/>
</dbReference>
<comment type="catalytic activity">
    <reaction evidence="12">
        <text>(3R)-hydroxyhexanoyl-[ACP] = (2E)-hexenoyl-[ACP] + H2O</text>
        <dbReference type="Rhea" id="RHEA:41828"/>
        <dbReference type="Rhea" id="RHEA-COMP:9630"/>
        <dbReference type="Rhea" id="RHEA-COMP:9631"/>
        <dbReference type="ChEBI" id="CHEBI:15377"/>
        <dbReference type="ChEBI" id="CHEBI:78457"/>
        <dbReference type="ChEBI" id="CHEBI:78458"/>
    </reaction>
    <physiologicalReaction direction="left-to-right" evidence="12">
        <dbReference type="Rhea" id="RHEA:41829"/>
    </physiologicalReaction>
</comment>
<comment type="catalytic activity">
    <reaction evidence="20">
        <text>3-oxooctadecanoyl-[ACP] + NADPH + H(+) = (3R)-hydroxyoctadecanoyl-[ACP] + NADP(+)</text>
        <dbReference type="Rhea" id="RHEA:41920"/>
        <dbReference type="Rhea" id="RHEA-COMP:9653"/>
        <dbReference type="Rhea" id="RHEA-COMP:9654"/>
        <dbReference type="ChEBI" id="CHEBI:15378"/>
        <dbReference type="ChEBI" id="CHEBI:57783"/>
        <dbReference type="ChEBI" id="CHEBI:58349"/>
        <dbReference type="ChEBI" id="CHEBI:78487"/>
        <dbReference type="ChEBI" id="CHEBI:78488"/>
    </reaction>
    <physiologicalReaction direction="left-to-right" evidence="20">
        <dbReference type="Rhea" id="RHEA:41921"/>
    </physiologicalReaction>
</comment>
<comment type="catalytic activity">
    <reaction evidence="18">
        <text>(3R)-hydroxybutanoyl-[ACP] = (2E)-butenoyl-[ACP] + H2O</text>
        <dbReference type="Rhea" id="RHEA:41808"/>
        <dbReference type="Rhea" id="RHEA-COMP:9626"/>
        <dbReference type="Rhea" id="RHEA-COMP:9627"/>
        <dbReference type="ChEBI" id="CHEBI:15377"/>
        <dbReference type="ChEBI" id="CHEBI:78451"/>
        <dbReference type="ChEBI" id="CHEBI:78453"/>
    </reaction>
    <physiologicalReaction direction="left-to-right" evidence="18">
        <dbReference type="Rhea" id="RHEA:41809"/>
    </physiologicalReaction>
</comment>
<feature type="region of interest" description="C-terminal hotdog fold" evidence="50">
    <location>
        <begin position="3148"/>
        <end position="3291"/>
    </location>
</feature>
<evidence type="ECO:0000313" key="54">
    <source>
        <dbReference type="EMBL" id="CAK9054929.1"/>
    </source>
</evidence>
<dbReference type="InterPro" id="IPR042104">
    <property type="entry name" value="PKS_dehydratase_sf"/>
</dbReference>
<evidence type="ECO:0000256" key="37">
    <source>
        <dbReference type="ARBA" id="ARBA00048650"/>
    </source>
</evidence>
<dbReference type="SMART" id="SM00827">
    <property type="entry name" value="PKS_AT"/>
    <property type="match status" value="1"/>
</dbReference>
<evidence type="ECO:0000259" key="53">
    <source>
        <dbReference type="PROSITE" id="PS52019"/>
    </source>
</evidence>
<evidence type="ECO:0000256" key="4">
    <source>
        <dbReference type="ARBA" id="ARBA00022679"/>
    </source>
</evidence>
<dbReference type="Gene3D" id="3.40.47.10">
    <property type="match status" value="3"/>
</dbReference>
<dbReference type="Gene3D" id="3.40.366.10">
    <property type="entry name" value="Malonyl-Coenzyme A Acyl Carrier Protein, domain 2"/>
    <property type="match status" value="1"/>
</dbReference>
<dbReference type="Proteomes" id="UP001642484">
    <property type="component" value="Unassembled WGS sequence"/>
</dbReference>
<dbReference type="Gene3D" id="1.10.1200.10">
    <property type="entry name" value="ACP-like"/>
    <property type="match status" value="3"/>
</dbReference>
<dbReference type="Gene3D" id="3.40.50.720">
    <property type="entry name" value="NAD(P)-binding Rossmann-like Domain"/>
    <property type="match status" value="5"/>
</dbReference>
<dbReference type="Pfam" id="PF14765">
    <property type="entry name" value="PS-DH"/>
    <property type="match status" value="2"/>
</dbReference>
<dbReference type="SUPFAM" id="SSF55048">
    <property type="entry name" value="Probable ACP-binding domain of malonyl-CoA ACP transacylase"/>
    <property type="match status" value="1"/>
</dbReference>
<evidence type="ECO:0000256" key="26">
    <source>
        <dbReference type="ARBA" id="ARBA00047578"/>
    </source>
</evidence>
<keyword evidence="4" id="KW-0808">Transferase</keyword>
<dbReference type="SUPFAM" id="SSF47336">
    <property type="entry name" value="ACP-like"/>
    <property type="match status" value="3"/>
</dbReference>
<dbReference type="PROSITE" id="PS00606">
    <property type="entry name" value="KS3_1"/>
    <property type="match status" value="1"/>
</dbReference>
<dbReference type="InterPro" id="IPR014031">
    <property type="entry name" value="Ketoacyl_synth_C"/>
</dbReference>
<dbReference type="InterPro" id="IPR013149">
    <property type="entry name" value="ADH-like_C"/>
</dbReference>
<comment type="catalytic activity">
    <reaction evidence="32">
        <text>(2E)-dodecenoyl-[ACP] + NADPH + H(+) = dodecanoyl-[ACP] + NADP(+)</text>
        <dbReference type="Rhea" id="RHEA:41880"/>
        <dbReference type="Rhea" id="RHEA-COMP:9643"/>
        <dbReference type="Rhea" id="RHEA-COMP:9644"/>
        <dbReference type="ChEBI" id="CHEBI:15378"/>
        <dbReference type="ChEBI" id="CHEBI:57783"/>
        <dbReference type="ChEBI" id="CHEBI:58349"/>
        <dbReference type="ChEBI" id="CHEBI:65264"/>
        <dbReference type="ChEBI" id="CHEBI:78472"/>
    </reaction>
    <physiologicalReaction direction="left-to-right" evidence="32">
        <dbReference type="Rhea" id="RHEA:41881"/>
    </physiologicalReaction>
</comment>
<dbReference type="SUPFAM" id="SSF50129">
    <property type="entry name" value="GroES-like"/>
    <property type="match status" value="1"/>
</dbReference>
<accession>A0ABP0MU45</accession>
<feature type="domain" description="PKS/mFAS DH" evidence="53">
    <location>
        <begin position="229"/>
        <end position="530"/>
    </location>
</feature>
<dbReference type="Gene3D" id="3.40.50.1820">
    <property type="entry name" value="alpha/beta hydrolase"/>
    <property type="match status" value="1"/>
</dbReference>
<dbReference type="InterPro" id="IPR050091">
    <property type="entry name" value="PKS_NRPS_Biosynth_Enz"/>
</dbReference>
<comment type="catalytic activity">
    <reaction evidence="22">
        <text>a (3R)-hydroxyacyl-[ACP] + NADP(+) = a 3-oxoacyl-[ACP] + NADPH + H(+)</text>
        <dbReference type="Rhea" id="RHEA:17397"/>
        <dbReference type="Rhea" id="RHEA-COMP:9916"/>
        <dbReference type="Rhea" id="RHEA-COMP:9945"/>
        <dbReference type="ChEBI" id="CHEBI:15378"/>
        <dbReference type="ChEBI" id="CHEBI:57783"/>
        <dbReference type="ChEBI" id="CHEBI:58349"/>
        <dbReference type="ChEBI" id="CHEBI:78776"/>
        <dbReference type="ChEBI" id="CHEBI:78827"/>
        <dbReference type="EC" id="1.1.1.100"/>
    </reaction>
    <physiologicalReaction direction="right-to-left" evidence="22">
        <dbReference type="Rhea" id="RHEA:17399"/>
    </physiologicalReaction>
</comment>
<evidence type="ECO:0000256" key="34">
    <source>
        <dbReference type="ARBA" id="ARBA00048420"/>
    </source>
</evidence>
<dbReference type="InterPro" id="IPR020806">
    <property type="entry name" value="PKS_PP-bd"/>
</dbReference>
<evidence type="ECO:0000256" key="28">
    <source>
        <dbReference type="ARBA" id="ARBA00047897"/>
    </source>
</evidence>
<comment type="catalytic activity">
    <reaction evidence="30">
        <text>acetyl-[ACP] + malonyl-[ACP] + H(+) = 3-oxobutanoyl-[ACP] + holo-[ACP] + CO2</text>
        <dbReference type="Rhea" id="RHEA:41800"/>
        <dbReference type="Rhea" id="RHEA-COMP:9621"/>
        <dbReference type="Rhea" id="RHEA-COMP:9623"/>
        <dbReference type="Rhea" id="RHEA-COMP:9625"/>
        <dbReference type="Rhea" id="RHEA-COMP:9685"/>
        <dbReference type="ChEBI" id="CHEBI:15378"/>
        <dbReference type="ChEBI" id="CHEBI:16526"/>
        <dbReference type="ChEBI" id="CHEBI:64479"/>
        <dbReference type="ChEBI" id="CHEBI:78446"/>
        <dbReference type="ChEBI" id="CHEBI:78449"/>
        <dbReference type="ChEBI" id="CHEBI:78450"/>
    </reaction>
    <physiologicalReaction direction="left-to-right" evidence="30">
        <dbReference type="Rhea" id="RHEA:41801"/>
    </physiologicalReaction>
</comment>
<dbReference type="InterPro" id="IPR001227">
    <property type="entry name" value="Ac_transferase_dom_sf"/>
</dbReference>
<comment type="catalytic activity">
    <reaction evidence="13">
        <text>(3R)-hydroxydecanoyl-[ACP] = (2E)-decenoyl-[ACP] + H2O</text>
        <dbReference type="Rhea" id="RHEA:41860"/>
        <dbReference type="Rhea" id="RHEA-COMP:9638"/>
        <dbReference type="Rhea" id="RHEA-COMP:9639"/>
        <dbReference type="ChEBI" id="CHEBI:15377"/>
        <dbReference type="ChEBI" id="CHEBI:78466"/>
        <dbReference type="ChEBI" id="CHEBI:78467"/>
    </reaction>
    <physiologicalReaction direction="left-to-right" evidence="13">
        <dbReference type="Rhea" id="RHEA:41861"/>
    </physiologicalReaction>
</comment>
<comment type="catalytic activity">
    <reaction evidence="21">
        <text>hexanoyl-[ACP] + malonyl-[ACP] + H(+) = 3-oxooctanoyl-[ACP] + holo-[ACP] + CO2</text>
        <dbReference type="Rhea" id="RHEA:41836"/>
        <dbReference type="Rhea" id="RHEA-COMP:9623"/>
        <dbReference type="Rhea" id="RHEA-COMP:9632"/>
        <dbReference type="Rhea" id="RHEA-COMP:9633"/>
        <dbReference type="Rhea" id="RHEA-COMP:9685"/>
        <dbReference type="ChEBI" id="CHEBI:15378"/>
        <dbReference type="ChEBI" id="CHEBI:16526"/>
        <dbReference type="ChEBI" id="CHEBI:64479"/>
        <dbReference type="ChEBI" id="CHEBI:78449"/>
        <dbReference type="ChEBI" id="CHEBI:78459"/>
        <dbReference type="ChEBI" id="CHEBI:78460"/>
    </reaction>
    <physiologicalReaction direction="left-to-right" evidence="21">
        <dbReference type="Rhea" id="RHEA:41837"/>
    </physiologicalReaction>
</comment>
<comment type="catalytic activity">
    <reaction evidence="24">
        <text>tetradecanoyl-[ACP] + malonyl-[ACP] + H(+) = 3-oxohexadecanoyl-[ACP] + holo-[ACP] + CO2</text>
        <dbReference type="Rhea" id="RHEA:41900"/>
        <dbReference type="Rhea" id="RHEA-COMP:9623"/>
        <dbReference type="Rhea" id="RHEA-COMP:9648"/>
        <dbReference type="Rhea" id="RHEA-COMP:9649"/>
        <dbReference type="Rhea" id="RHEA-COMP:9685"/>
        <dbReference type="ChEBI" id="CHEBI:15378"/>
        <dbReference type="ChEBI" id="CHEBI:16526"/>
        <dbReference type="ChEBI" id="CHEBI:64479"/>
        <dbReference type="ChEBI" id="CHEBI:78449"/>
        <dbReference type="ChEBI" id="CHEBI:78477"/>
        <dbReference type="ChEBI" id="CHEBI:78478"/>
    </reaction>
    <physiologicalReaction direction="left-to-right" evidence="24">
        <dbReference type="Rhea" id="RHEA:41901"/>
    </physiologicalReaction>
</comment>
<dbReference type="InterPro" id="IPR001031">
    <property type="entry name" value="Thioesterase"/>
</dbReference>
<dbReference type="SUPFAM" id="SSF52151">
    <property type="entry name" value="FabD/lysophospholipase-like"/>
    <property type="match status" value="1"/>
</dbReference>
<dbReference type="SMART" id="SM00822">
    <property type="entry name" value="PKS_KR"/>
    <property type="match status" value="3"/>
</dbReference>
<evidence type="ECO:0000256" key="49">
    <source>
        <dbReference type="ARBA" id="ARBA00049533"/>
    </source>
</evidence>
<comment type="catalytic activity">
    <reaction evidence="33">
        <text>tetradecanoyl-[ACP] + H2O = tetradecanoate + holo-[ACP] + H(+)</text>
        <dbReference type="Rhea" id="RHEA:30123"/>
        <dbReference type="Rhea" id="RHEA-COMP:9648"/>
        <dbReference type="Rhea" id="RHEA-COMP:9685"/>
        <dbReference type="ChEBI" id="CHEBI:15377"/>
        <dbReference type="ChEBI" id="CHEBI:15378"/>
        <dbReference type="ChEBI" id="CHEBI:30807"/>
        <dbReference type="ChEBI" id="CHEBI:64479"/>
        <dbReference type="ChEBI" id="CHEBI:78477"/>
        <dbReference type="EC" id="3.1.2.14"/>
    </reaction>
    <physiologicalReaction direction="left-to-right" evidence="33">
        <dbReference type="Rhea" id="RHEA:30124"/>
    </physiologicalReaction>
</comment>
<dbReference type="InterPro" id="IPR014030">
    <property type="entry name" value="Ketoacyl_synth_N"/>
</dbReference>
<feature type="active site" description="Proton acceptor; for dehydratase activity" evidence="50">
    <location>
        <position position="3031"/>
    </location>
</feature>
<dbReference type="Gene3D" id="3.90.180.10">
    <property type="entry name" value="Medium-chain alcohol dehydrogenases, catalytic domain"/>
    <property type="match status" value="1"/>
</dbReference>
<evidence type="ECO:0000256" key="6">
    <source>
        <dbReference type="ARBA" id="ARBA00022857"/>
    </source>
</evidence>
<comment type="catalytic activity">
    <reaction evidence="25">
        <text>(2E)-butenoyl-[ACP] + NADPH + H(+) = butanoyl-[ACP] + NADP(+)</text>
        <dbReference type="Rhea" id="RHEA:41812"/>
        <dbReference type="Rhea" id="RHEA-COMP:9627"/>
        <dbReference type="Rhea" id="RHEA-COMP:9628"/>
        <dbReference type="ChEBI" id="CHEBI:15378"/>
        <dbReference type="ChEBI" id="CHEBI:57783"/>
        <dbReference type="ChEBI" id="CHEBI:58349"/>
        <dbReference type="ChEBI" id="CHEBI:78453"/>
        <dbReference type="ChEBI" id="CHEBI:78454"/>
    </reaction>
    <physiologicalReaction direction="left-to-right" evidence="25">
        <dbReference type="Rhea" id="RHEA:41813"/>
    </physiologicalReaction>
</comment>
<comment type="pathway">
    <text evidence="1">Lipid metabolism.</text>
</comment>
<comment type="catalytic activity">
    <reaction evidence="37">
        <text>a 2,3-saturated acyl-[ACP] + NADP(+) = a (2E)-enoyl-[ACP] + NADPH + H(+)</text>
        <dbReference type="Rhea" id="RHEA:22564"/>
        <dbReference type="Rhea" id="RHEA-COMP:9925"/>
        <dbReference type="Rhea" id="RHEA-COMP:9926"/>
        <dbReference type="ChEBI" id="CHEBI:15378"/>
        <dbReference type="ChEBI" id="CHEBI:57783"/>
        <dbReference type="ChEBI" id="CHEBI:58349"/>
        <dbReference type="ChEBI" id="CHEBI:78784"/>
        <dbReference type="ChEBI" id="CHEBI:78785"/>
        <dbReference type="EC" id="1.3.1.39"/>
    </reaction>
    <physiologicalReaction direction="right-to-left" evidence="37">
        <dbReference type="Rhea" id="RHEA:22566"/>
    </physiologicalReaction>
</comment>
<dbReference type="SMART" id="SM00826">
    <property type="entry name" value="PKS_DH"/>
    <property type="match status" value="2"/>
</dbReference>
<comment type="caution">
    <text evidence="54">The sequence shown here is derived from an EMBL/GenBank/DDBJ whole genome shotgun (WGS) entry which is preliminary data.</text>
</comment>
<dbReference type="InterPro" id="IPR049900">
    <property type="entry name" value="PKS_mFAS_DH"/>
</dbReference>
<comment type="catalytic activity">
    <reaction evidence="15">
        <text>(3R)-hydroxytetradecanoyl-[ACP] = (2E)-tetradecenoyl-[ACP] + H2O</text>
        <dbReference type="Rhea" id="RHEA:41892"/>
        <dbReference type="Rhea" id="RHEA-COMP:9646"/>
        <dbReference type="Rhea" id="RHEA-COMP:9647"/>
        <dbReference type="ChEBI" id="CHEBI:15377"/>
        <dbReference type="ChEBI" id="CHEBI:78474"/>
        <dbReference type="ChEBI" id="CHEBI:78475"/>
    </reaction>
    <physiologicalReaction direction="left-to-right" evidence="15">
        <dbReference type="Rhea" id="RHEA:41893"/>
    </physiologicalReaction>
</comment>
<dbReference type="CDD" id="cd00833">
    <property type="entry name" value="PKS"/>
    <property type="match status" value="2"/>
</dbReference>
<evidence type="ECO:0000256" key="19">
    <source>
        <dbReference type="ARBA" id="ARBA00023442"/>
    </source>
</evidence>
<evidence type="ECO:0000256" key="13">
    <source>
        <dbReference type="ARBA" id="ARBA00023388"/>
    </source>
</evidence>
<evidence type="ECO:0000256" key="33">
    <source>
        <dbReference type="ARBA" id="ARBA00048289"/>
    </source>
</evidence>
<keyword evidence="3" id="KW-0597">Phosphoprotein</keyword>
<evidence type="ECO:0000256" key="7">
    <source>
        <dbReference type="ARBA" id="ARBA00022898"/>
    </source>
</evidence>
<dbReference type="Pfam" id="PF00107">
    <property type="entry name" value="ADH_zinc_N"/>
    <property type="match status" value="1"/>
</dbReference>
<sequence>MSAISWWTVHRQDGRSSTLTAPNGPSQATVMRVALAEAKLAPEEVHMECHGTGTPLGDPIEIGGLKSINASRRFSDVDMSGTEDRPLILAAVKSNCGHLEGPAASTGPVSTTGPDEAAWFRSRVEYQHLSSMSSIHLCTLNPSIAALSDLPALFATESLPMASKVLSRLGGGLSSFGFGGTNAHGVVSCCTEAAQAFRQQLADLPVHARVDARPTRLAAAVFEKKNFPWREVGFRFLRAKPSEGIFEVAMRMDVYDVVKHHVVFGSIVVPGVVFVEMALEATRELFGPGVRITDVNMMFPFVVPLRHTGAEPAAIMRFVLKSETRFQIESTSGTGTVTVHAEGGINKSPLRGEEAEIDQAAKANPVDLEELRSRIDEVVPTKDVYAAIDGVGLYLGPMFQTAKQLWRKEPEEGSESKVIEVLGRLKLDDGVPNVGYVLHPAVFDGTIHSLGTASVGKNVNDLKIFGGVGRVSIIQTENFSQNDEYWIWLSIKEKLEASETFDLKVMSTTGTVLMLMDNVVFRKVLPEQIQMAIAAQSTPEDDQKIYEIEWQPVAEEEAPELENEKWLVLHHQASNGLLGFLDGLREHLGDHCYASLMDEDSWGKLTDYNRIISLAGAVALPQHAQAAAQQVLDVLDATMRLMQAVAREAPEGPLCLVTSLANAVLDEDLAETTTVASHAGLWGLAKAFRNEHPELPAALTLDLEEAVCRSPQQLAEQLQFVAAKGTAEPELAQRYHEGSLKLWMPRLADCTQRLQQVEKESPRFDEDAMYVEPWLPWLSGGFVQFGRTDRVTGGTGALGLVFAEWMSSLGARHFALLSRSGQPPADSKAAFRKLERQFAKMDNATFCATKCDISSFSDVHRVFEDLKKTHLATGQKLQVKGIVHAAGTLADGLIKDQSSQNLKLVCSAKVDGSLNLHAAAVDLALPLEEMWLFSSVAAMIGSVAQGNYCAANAFMDSFGSRRRAQKLPAISLQWGPWAEVGMAARAGTSEGSIARLDLARGLEAMALVLGANNALRPAGTVGIARIKWKSLLGQMPKVPPALSKFGGSVGGKKSAAAAGAMVSADDIKGIVVGVLQDVLEGSGDLDLSTPLMEMGLDSLAGVEFRNRLQASFEGLQLSSTLMFDYPTVPDLVDYIYQQVGPAEDEVGAAGAGVVMDAGAMLAIASHAGRYPGCFTNNVKEYWHNMSMGLDTTTELPPERWDMDAYYDADVDAPGKTYVRLGHFIPGIEHFDGDFFGVSEAELRAMDPHQCRYEAFHAGGMDKESLQGLDCGVFVGCCNLGGNDVDPEGLGPFSNIGFAYSGLSGRISHVFSLRGPCFTVDTACSSTIVALDSSSQAVKLNRCQSAIATGANVQLSGCIWVGFSKMRGLAFDGRCKTFDQSADGFARGEGIGSVWITRGTGTGENELVSLTGVAINHDGRAATITAPNGTAQQRVLRSALAERQTAGEDVTMIECHGTGTALGDPIEVGAQRAVYGKGRSEAQPLILAATKSNIGHLEGSAGVAGISKVILAITKAQITPNLHLETLNPNIDLPPGEMSAPDKLVEWKSASLRSGVSSFGFSGTNGHGLMEATLATEEPAQRAPMKFARKVLKPWREWMQTVLYLEDWVPADVVQTTSVMEGTSVLAEQGLSDALVRALPKGVALQPGTEPAKMAEAMKSCAVFYAPIEVSQGEPSTKALEDLLKFLQAAAMAPETKLLLVVTRGAFDATRANFDASISLWGLVRSARLEMPRVVIKALDVHMSLSDEDTAKAILAELAGAESDVEAQLSRERGRLVPRVVEAPQEALNLQRQDAMRDGPNSSAAEVKKGVQLVTGGLGGLGLVAAEELVMLGAPGLLLTSRSGRVAEGQKRLQEQLRRLQLLPGVTVQVKACDSSKSSEVAKLLQEGKEANDPVRGVVHAAGILDRCPLTELDAGRMQKVLGPKASGAWHLQILGTDLELFVLFSSVSATIGLAGGASYAAANCYLDGLAAWREGFHQRRAVSLKWGPVSEVGVTANAGSDNLEAMALKTLSPAQVGSALRLTLAGPSPRSELLLARADWPAFMREVGMEIPQFMDLESKSTAAASSGGGASSALALLPLEERQKKVLDSIRAAASGMGLEMDDHTPLMEAGIDSLSAVEFRNKVSSEFRSVRLPSTLMFDYPTLTALADYVSQQLLPDTVPAAATVAPTTRALAPARGAGVSEHVAVLGGACHLPGDSWSLEKFDFMLSMGVDCSVEMPHSRWDVDEYYDPDATTGLKMYVRHAAFIEGVELFAATTFGINKAEAETMDPQQRHLLEAAFEALSARFDRLKLSNHCQSESLGELIGRAGGFNKGSLMGSFGGVFVGQDKCDWNRMITGAQSGPYAATGGSSSISANRISYSLGLKGPSATMDTACSSSLVAADTAAVTLRRRRCDLAVVCGVNMLLLPQTFVACCQAQMLSKGGRCKTFDDSASGYARGEGVGSHALERLGSSSRTAIAELRGSALNQDGRSSNLTSPNGPSQQAVVLSALAEAQLNPASHACVETHGTGTALGDPMEVGALQTALANGRSGSAPLQLGAAKTNVGHLEGGAGMVGLLKLASLLSRNCLPANLHLHDLNSHIFEDIEDFPVQFQSEACPSGFPAASVSSFGFGGTNGHVVLAASAKAEKKRSTGRKAQSLSSVPKRVAFLFTGQGSQYVKMGQELYGSEPVFREAVDKCAALLDSELPKALLQVMHAETDDGLLNQTQFSQPAIFTIEYALAELWRSRGLEPCAVLGHSVGEYAAAVLAGVLSLEDACRLIALRGRLIAEKCEAEVGTMSALFAPEQDVKKAIAASKVATSDVAIAAVNGPKMTVISGRKEAVQKVAETSGATSRPLTVSHAFHSPLMQPMLDDFGAEVAKVTSFGELKVPFFSTLLGRAATSEDLSQVKYWVDHVSSAVRFTAGMEALEEAESPMVFLEIGATPTLVGMAKRFLTRKEAKWVASLDPKATPKEQEAIHKAAEACGASSTSGASADAAERPAAAPLLERQAYPWREASHPLLRRRTVRADGATVFGRQFGGHVLALLSHHIVHGEVVVPGACYLEMIVAGCTTFLGNEAWCVENLGFAKPLVLRLLPDGSLEEPTELRLVIRPDGRLEVESEIGSDPEDSIISVHVEATLVTKSGGWSANRPEQDSFNLDKLREQCPEAVDIDLMYSFGRKSGLPLQPRFRTVRHVQKGDQESFGRLEMERDGTQQGFWLGPSLIDGSFQASMALADAAVGIGTLKIPLSIRRLQPCGRKYSIAVWSYFQLIDFTDKSTVFRSWLLNDAGEALLYFDHVHLQEVRDEHIQKVLQASGRQGAEQQMLYDVLWRPTELQSKGAAQALVLGSSSALQKLNAEGVRCEELPMEEQALMSLLQSEPWSTVVLADGLLTQSAWAETPPVGALPGGELSDVAVLNRAMALTKAIAKMGVKAPLLVFATWGAQPLASEELHARRAGRPDHSGLWGFARAVRMEYPGALRLTCVDLDASKDSNQEASAWTQLNAAVSSLGDEEEVALREEAKCARLARSVVKYTGALRLNMPARGSLTGLRCVPQADTAKGSAVAPTMAQLRIRAVGLNFRDVLNVMGLYPGDPGPPGADCGATVLGLGENVKHLRLAEDVFGESPGCLSTYNTSSAALLTQKPSSWSYEEACCMPVIFVTVEEALGDLAQLKRGERVLIHAAAGGVGLVAIQYAKFIGAEVYATAGAEEKHEFLRKMGVKYITSSRNGNKFEEDMKNFLKEQGADGLDVVLNSLSHDDYIGRSLALLKPGGRFVEIGKRGIWSHKQLPGRPDVMYEKIAADTMMEKEPWRYNAYLKRLLQRVDEGALQPINMHTFEGLEKGVQALQFLQRASNIGKVVISSASRLGCDAFSMPLLSGGLGALGVVTATFLVEEGAKHLCLLSRSGQPAKDVGPQWSWLQKCAIELKVEKCDVGVEDSVVALRDSLKKGGVQLGALMHLAGVLADGVLPSLTLESLEKSYAPKVHGLLHLARHLNFQKTAPHLLFSSTSALFGSPGQANYSASNSLLDSLAAFWSSQDPTSSLWRNARSVQWGPWAEVGMAVQANTLGRAKSMGVGAVTNSQGLAIMNSILSSSNLLVGAVPVRWGKYLKSAYPQVPNFLKDFEAEAKKEAAEARAARGERESGGGAGMAALAGLSPEERLEAVRHTLRDLAREVIDSADLEADNPLMESGMDSLSGVEFRNRLQTEFDGVNLPNSMVFDYPTVTELAGYINSQLGDIPLEGAAAPSVPAEQRSSAADTFVEALNGHCVSKGIELAESRPIFLVPGAGMQAGSFRVLANRLGVPAYGLSWPPGLPRSQWPSSLQELSEHFFREIQKVQPQGPYIFAGHSFGANVCFEMANVAREAAKSAGSKGEAVAALICLDPRSLLPLDVDVQKAFEQSGLTESLALLCQTLPGNEGQKYEELLASLKDTATEDRDQAIRKALNSSALAALEHLHETTQWYSSLLQSGKVPELSLATKLFRLQANMAWKADPRPDEKMGDQIVREFQAQTFQEDDVAEEKMRGGSMMKAWKGSLGMMHEPNATKVALKISAAIADLD</sequence>
<protein>
    <submittedName>
        <fullName evidence="54">Uncharacterized protein</fullName>
    </submittedName>
</protein>
<evidence type="ECO:0000256" key="36">
    <source>
        <dbReference type="ARBA" id="ARBA00048571"/>
    </source>
</evidence>
<keyword evidence="7" id="KW-0663">Pyridoxal phosphate</keyword>
<comment type="catalytic activity">
    <reaction evidence="42">
        <text>decanoyl-[ACP] + malonyl-[ACP] + H(+) = 3-oxododecanoyl-[ACP] + holo-[ACP] + CO2</text>
        <dbReference type="Rhea" id="RHEA:41868"/>
        <dbReference type="Rhea" id="RHEA-COMP:9623"/>
        <dbReference type="Rhea" id="RHEA-COMP:9640"/>
        <dbReference type="Rhea" id="RHEA-COMP:9641"/>
        <dbReference type="Rhea" id="RHEA-COMP:9685"/>
        <dbReference type="ChEBI" id="CHEBI:15378"/>
        <dbReference type="ChEBI" id="CHEBI:16526"/>
        <dbReference type="ChEBI" id="CHEBI:64479"/>
        <dbReference type="ChEBI" id="CHEBI:78449"/>
        <dbReference type="ChEBI" id="CHEBI:78468"/>
        <dbReference type="ChEBI" id="CHEBI:78469"/>
    </reaction>
    <physiologicalReaction direction="left-to-right" evidence="42">
        <dbReference type="Rhea" id="RHEA:41869"/>
    </physiologicalReaction>
</comment>
<evidence type="ECO:0000256" key="12">
    <source>
        <dbReference type="ARBA" id="ARBA00023373"/>
    </source>
</evidence>
<dbReference type="SUPFAM" id="SSF51735">
    <property type="entry name" value="NAD(P)-binding Rossmann-fold domains"/>
    <property type="match status" value="7"/>
</dbReference>
<evidence type="ECO:0000256" key="45">
    <source>
        <dbReference type="ARBA" id="ARBA00049414"/>
    </source>
</evidence>
<dbReference type="PANTHER" id="PTHR43775">
    <property type="entry name" value="FATTY ACID SYNTHASE"/>
    <property type="match status" value="1"/>
</dbReference>
<evidence type="ECO:0000256" key="43">
    <source>
        <dbReference type="ARBA" id="ARBA00049171"/>
    </source>
</evidence>
<comment type="catalytic activity">
    <reaction evidence="45">
        <text>3-oxohexadecanoyl-[ACP] + NADPH + H(+) = (3R)-hydroxyhexadecanoyl-[ACP] + NADP(+)</text>
        <dbReference type="Rhea" id="RHEA:41904"/>
        <dbReference type="Rhea" id="RHEA-COMP:9649"/>
        <dbReference type="Rhea" id="RHEA-COMP:9650"/>
        <dbReference type="ChEBI" id="CHEBI:15378"/>
        <dbReference type="ChEBI" id="CHEBI:57783"/>
        <dbReference type="ChEBI" id="CHEBI:58349"/>
        <dbReference type="ChEBI" id="CHEBI:78478"/>
        <dbReference type="ChEBI" id="CHEBI:78480"/>
    </reaction>
    <physiologicalReaction direction="left-to-right" evidence="45">
        <dbReference type="Rhea" id="RHEA:41905"/>
    </physiologicalReaction>
</comment>
<dbReference type="InterPro" id="IPR009081">
    <property type="entry name" value="PP-bd_ACP"/>
</dbReference>
<evidence type="ECO:0000256" key="14">
    <source>
        <dbReference type="ARBA" id="ARBA00023394"/>
    </source>
</evidence>
<organism evidence="54 55">
    <name type="scientific">Durusdinium trenchii</name>
    <dbReference type="NCBI Taxonomy" id="1381693"/>
    <lineage>
        <taxon>Eukaryota</taxon>
        <taxon>Sar</taxon>
        <taxon>Alveolata</taxon>
        <taxon>Dinophyceae</taxon>
        <taxon>Suessiales</taxon>
        <taxon>Symbiodiniaceae</taxon>
        <taxon>Durusdinium</taxon>
    </lineage>
</organism>
<evidence type="ECO:0000256" key="25">
    <source>
        <dbReference type="ARBA" id="ARBA00047500"/>
    </source>
</evidence>
<dbReference type="SMART" id="SM00825">
    <property type="entry name" value="PKS_KS"/>
    <property type="match status" value="2"/>
</dbReference>
<feature type="domain" description="Ketosynthase family 3 (KS3)" evidence="52">
    <location>
        <begin position="1"/>
        <end position="189"/>
    </location>
</feature>
<comment type="catalytic activity">
    <reaction evidence="43">
        <text>(2E)-tetradecenoyl-[ACP] + NADPH + H(+) = tetradecanoyl-[ACP] + NADP(+)</text>
        <dbReference type="Rhea" id="RHEA:41896"/>
        <dbReference type="Rhea" id="RHEA-COMP:9647"/>
        <dbReference type="Rhea" id="RHEA-COMP:9648"/>
        <dbReference type="ChEBI" id="CHEBI:15378"/>
        <dbReference type="ChEBI" id="CHEBI:57783"/>
        <dbReference type="ChEBI" id="CHEBI:58349"/>
        <dbReference type="ChEBI" id="CHEBI:78475"/>
        <dbReference type="ChEBI" id="CHEBI:78477"/>
    </reaction>
    <physiologicalReaction direction="left-to-right" evidence="43">
        <dbReference type="Rhea" id="RHEA:41897"/>
    </physiologicalReaction>
</comment>
<comment type="catalytic activity">
    <reaction evidence="38">
        <text>holo-[ACP] + acetyl-CoA = acetyl-[ACP] + CoA</text>
        <dbReference type="Rhea" id="RHEA:41788"/>
        <dbReference type="Rhea" id="RHEA-COMP:9621"/>
        <dbReference type="Rhea" id="RHEA-COMP:9685"/>
        <dbReference type="ChEBI" id="CHEBI:57287"/>
        <dbReference type="ChEBI" id="CHEBI:57288"/>
        <dbReference type="ChEBI" id="CHEBI:64479"/>
        <dbReference type="ChEBI" id="CHEBI:78446"/>
        <dbReference type="EC" id="2.3.1.38"/>
    </reaction>
    <physiologicalReaction direction="left-to-right" evidence="38">
        <dbReference type="Rhea" id="RHEA:41789"/>
    </physiologicalReaction>
</comment>
<dbReference type="CDD" id="cd05195">
    <property type="entry name" value="enoyl_red"/>
    <property type="match status" value="1"/>
</dbReference>
<comment type="catalytic activity">
    <reaction evidence="14">
        <text>a (3R)-hydroxyacyl-[ACP] = a (2E)-enoyl-[ACP] + H2O</text>
        <dbReference type="Rhea" id="RHEA:13097"/>
        <dbReference type="Rhea" id="RHEA-COMP:9925"/>
        <dbReference type="Rhea" id="RHEA-COMP:9945"/>
        <dbReference type="ChEBI" id="CHEBI:15377"/>
        <dbReference type="ChEBI" id="CHEBI:78784"/>
        <dbReference type="ChEBI" id="CHEBI:78827"/>
        <dbReference type="EC" id="4.2.1.59"/>
    </reaction>
    <physiologicalReaction direction="left-to-right" evidence="14">
        <dbReference type="Rhea" id="RHEA:13098"/>
    </physiologicalReaction>
</comment>
<evidence type="ECO:0000259" key="51">
    <source>
        <dbReference type="PROSITE" id="PS50075"/>
    </source>
</evidence>
<dbReference type="Pfam" id="PF00109">
    <property type="entry name" value="ketoacyl-synt"/>
    <property type="match status" value="2"/>
</dbReference>
<dbReference type="PROSITE" id="PS52019">
    <property type="entry name" value="PKS_MFAS_DH"/>
    <property type="match status" value="2"/>
</dbReference>
<dbReference type="InterPro" id="IPR018201">
    <property type="entry name" value="Ketoacyl_synth_AS"/>
</dbReference>
<dbReference type="InterPro" id="IPR016036">
    <property type="entry name" value="Malonyl_transacylase_ACP-bd"/>
</dbReference>
<dbReference type="InterPro" id="IPR020841">
    <property type="entry name" value="PKS_Beta-ketoAc_synthase_dom"/>
</dbReference>
<dbReference type="PROSITE" id="PS52004">
    <property type="entry name" value="KS3_2"/>
    <property type="match status" value="3"/>
</dbReference>
<comment type="catalytic activity">
    <reaction evidence="31">
        <text>hexadecanoyl-[ACP] + malonyl-[ACP] + H(+) = 3-oxooctadecanoyl-[ACP] + holo-[ACP] + CO2</text>
        <dbReference type="Rhea" id="RHEA:41916"/>
        <dbReference type="Rhea" id="RHEA-COMP:9623"/>
        <dbReference type="Rhea" id="RHEA-COMP:9652"/>
        <dbReference type="Rhea" id="RHEA-COMP:9653"/>
        <dbReference type="Rhea" id="RHEA-COMP:9685"/>
        <dbReference type="ChEBI" id="CHEBI:15378"/>
        <dbReference type="ChEBI" id="CHEBI:16526"/>
        <dbReference type="ChEBI" id="CHEBI:64479"/>
        <dbReference type="ChEBI" id="CHEBI:78449"/>
        <dbReference type="ChEBI" id="CHEBI:78483"/>
        <dbReference type="ChEBI" id="CHEBI:78487"/>
    </reaction>
    <physiologicalReaction direction="left-to-right" evidence="31">
        <dbReference type="Rhea" id="RHEA:41917"/>
    </physiologicalReaction>
</comment>
<evidence type="ECO:0000256" key="35">
    <source>
        <dbReference type="ARBA" id="ARBA00048506"/>
    </source>
</evidence>
<dbReference type="InterPro" id="IPR057326">
    <property type="entry name" value="KR_dom"/>
</dbReference>
<comment type="catalytic activity">
    <reaction evidence="26">
        <text>dodecanoyl-[ACP] + malonyl-[ACP] + H(+) = 3-oxotetradecanoyl-[ACP] + holo-[ACP] + CO2</text>
        <dbReference type="Rhea" id="RHEA:41884"/>
        <dbReference type="Rhea" id="RHEA-COMP:9623"/>
        <dbReference type="Rhea" id="RHEA-COMP:9644"/>
        <dbReference type="Rhea" id="RHEA-COMP:9645"/>
        <dbReference type="Rhea" id="RHEA-COMP:9685"/>
        <dbReference type="ChEBI" id="CHEBI:15378"/>
        <dbReference type="ChEBI" id="CHEBI:16526"/>
        <dbReference type="ChEBI" id="CHEBI:64479"/>
        <dbReference type="ChEBI" id="CHEBI:65264"/>
        <dbReference type="ChEBI" id="CHEBI:78449"/>
        <dbReference type="ChEBI" id="CHEBI:78473"/>
    </reaction>
    <physiologicalReaction direction="left-to-right" evidence="26">
        <dbReference type="Rhea" id="RHEA:41885"/>
    </physiologicalReaction>
</comment>
<dbReference type="Pfam" id="PF08659">
    <property type="entry name" value="KR"/>
    <property type="match status" value="3"/>
</dbReference>
<dbReference type="InterPro" id="IPR002364">
    <property type="entry name" value="Quin_OxRdtase/zeta-crystal_CS"/>
</dbReference>
<evidence type="ECO:0000256" key="21">
    <source>
        <dbReference type="ARBA" id="ARBA00047394"/>
    </source>
</evidence>
<evidence type="ECO:0000256" key="2">
    <source>
        <dbReference type="ARBA" id="ARBA00022450"/>
    </source>
</evidence>
<keyword evidence="5" id="KW-0702">S-nitrosylation</keyword>
<name>A0ABP0MU45_9DINO</name>
<dbReference type="InterPro" id="IPR049552">
    <property type="entry name" value="PKS_DH_N"/>
</dbReference>
<dbReference type="InterPro" id="IPR020807">
    <property type="entry name" value="PKS_DH"/>
</dbReference>
<evidence type="ECO:0000256" key="20">
    <source>
        <dbReference type="ARBA" id="ARBA00047300"/>
    </source>
</evidence>
<evidence type="ECO:0000256" key="27">
    <source>
        <dbReference type="ARBA" id="ARBA00047810"/>
    </source>
</evidence>
<dbReference type="Gene3D" id="3.10.129.110">
    <property type="entry name" value="Polyketide synthase dehydratase"/>
    <property type="match status" value="2"/>
</dbReference>
<evidence type="ECO:0000259" key="52">
    <source>
        <dbReference type="PROSITE" id="PS52004"/>
    </source>
</evidence>
<evidence type="ECO:0000256" key="47">
    <source>
        <dbReference type="ARBA" id="ARBA00049449"/>
    </source>
</evidence>
<keyword evidence="6" id="KW-0521">NADP</keyword>
<feature type="active site" description="Proton acceptor; for dehydratase activity" evidence="50">
    <location>
        <position position="261"/>
    </location>
</feature>
<evidence type="ECO:0000256" key="18">
    <source>
        <dbReference type="ARBA" id="ARBA00023402"/>
    </source>
</evidence>
<feature type="domain" description="Ketosynthase family 3 (KS3)" evidence="52">
    <location>
        <begin position="2183"/>
        <end position="2624"/>
    </location>
</feature>
<comment type="catalytic activity">
    <reaction evidence="29">
        <text>3-oxobutanoyl-[ACP] + NADPH + H(+) = (3R)-hydroxybutanoyl-[ACP] + NADP(+)</text>
        <dbReference type="Rhea" id="RHEA:41804"/>
        <dbReference type="Rhea" id="RHEA-COMP:9625"/>
        <dbReference type="Rhea" id="RHEA-COMP:9626"/>
        <dbReference type="ChEBI" id="CHEBI:15378"/>
        <dbReference type="ChEBI" id="CHEBI:57783"/>
        <dbReference type="ChEBI" id="CHEBI:58349"/>
        <dbReference type="ChEBI" id="CHEBI:78450"/>
        <dbReference type="ChEBI" id="CHEBI:78451"/>
    </reaction>
    <physiologicalReaction direction="left-to-right" evidence="29">
        <dbReference type="Rhea" id="RHEA:41805"/>
    </physiologicalReaction>
</comment>
<evidence type="ECO:0000256" key="22">
    <source>
        <dbReference type="ARBA" id="ARBA00047400"/>
    </source>
</evidence>
<dbReference type="SMART" id="SM00823">
    <property type="entry name" value="PKS_PP"/>
    <property type="match status" value="3"/>
</dbReference>
<dbReference type="Gene3D" id="3.30.70.3290">
    <property type="match status" value="1"/>
</dbReference>
<evidence type="ECO:0000256" key="5">
    <source>
        <dbReference type="ARBA" id="ARBA00022799"/>
    </source>
</evidence>
<dbReference type="InterPro" id="IPR016039">
    <property type="entry name" value="Thiolase-like"/>
</dbReference>
<evidence type="ECO:0000256" key="40">
    <source>
        <dbReference type="ARBA" id="ARBA00048935"/>
    </source>
</evidence>
<evidence type="ECO:0000256" key="48">
    <source>
        <dbReference type="ARBA" id="ARBA00049521"/>
    </source>
</evidence>
<evidence type="ECO:0000256" key="32">
    <source>
        <dbReference type="ARBA" id="ARBA00048281"/>
    </source>
</evidence>
<evidence type="ECO:0000256" key="44">
    <source>
        <dbReference type="ARBA" id="ARBA00049263"/>
    </source>
</evidence>
<evidence type="ECO:0000256" key="31">
    <source>
        <dbReference type="ARBA" id="ARBA00048051"/>
    </source>
</evidence>
<dbReference type="Pfam" id="PF00550">
    <property type="entry name" value="PP-binding"/>
    <property type="match status" value="3"/>
</dbReference>
<comment type="catalytic activity">
    <reaction evidence="17">
        <text>(3R)-hydroxyhexadecanoyl-[ACP] = (2E)-hexadecenoyl-[ACP] + H2O</text>
        <dbReference type="Rhea" id="RHEA:41908"/>
        <dbReference type="Rhea" id="RHEA-COMP:9650"/>
        <dbReference type="Rhea" id="RHEA-COMP:9651"/>
        <dbReference type="ChEBI" id="CHEBI:15377"/>
        <dbReference type="ChEBI" id="CHEBI:78480"/>
        <dbReference type="ChEBI" id="CHEBI:78481"/>
    </reaction>
    <physiologicalReaction direction="left-to-right" evidence="17">
        <dbReference type="Rhea" id="RHEA:41909"/>
    </physiologicalReaction>
</comment>
<comment type="catalytic activity">
    <reaction evidence="41">
        <text>(2E)-octadecenoyl-[ACP] + NADPH + H(+) = octadecanoyl-[ACP] + NADP(+)</text>
        <dbReference type="Rhea" id="RHEA:41928"/>
        <dbReference type="Rhea" id="RHEA-COMP:9655"/>
        <dbReference type="Rhea" id="RHEA-COMP:9656"/>
        <dbReference type="ChEBI" id="CHEBI:15378"/>
        <dbReference type="ChEBI" id="CHEBI:57783"/>
        <dbReference type="ChEBI" id="CHEBI:58349"/>
        <dbReference type="ChEBI" id="CHEBI:78489"/>
        <dbReference type="ChEBI" id="CHEBI:78495"/>
    </reaction>
    <physiologicalReaction direction="left-to-right" evidence="41">
        <dbReference type="Rhea" id="RHEA:41929"/>
    </physiologicalReaction>
</comment>
<keyword evidence="8" id="KW-0511">Multifunctional enzyme</keyword>
<dbReference type="SMART" id="SM01294">
    <property type="entry name" value="PKS_PP_betabranch"/>
    <property type="match status" value="1"/>
</dbReference>
<feature type="active site" description="Proton donor; for dehydratase activity" evidence="50">
    <location>
        <position position="3207"/>
    </location>
</feature>
<evidence type="ECO:0000256" key="42">
    <source>
        <dbReference type="ARBA" id="ARBA00049109"/>
    </source>
</evidence>
<evidence type="ECO:0000256" key="41">
    <source>
        <dbReference type="ARBA" id="ARBA00049019"/>
    </source>
</evidence>
<comment type="catalytic activity">
    <reaction evidence="46">
        <text>3-oxooctanoyl-[ACP] + NADPH + H(+) = (3R)-hydroxyoctanoyl-[ACP] + NADP(+)</text>
        <dbReference type="Rhea" id="RHEA:41840"/>
        <dbReference type="Rhea" id="RHEA-COMP:9633"/>
        <dbReference type="Rhea" id="RHEA-COMP:9634"/>
        <dbReference type="ChEBI" id="CHEBI:15378"/>
        <dbReference type="ChEBI" id="CHEBI:57783"/>
        <dbReference type="ChEBI" id="CHEBI:58349"/>
        <dbReference type="ChEBI" id="CHEBI:78460"/>
        <dbReference type="ChEBI" id="CHEBI:78461"/>
    </reaction>
    <physiologicalReaction direction="left-to-right" evidence="46">
        <dbReference type="Rhea" id="RHEA:41841"/>
    </physiologicalReaction>
</comment>
<feature type="domain" description="PKS/mFAS DH" evidence="53">
    <location>
        <begin position="3000"/>
        <end position="3291"/>
    </location>
</feature>
<comment type="catalytic activity">
    <reaction evidence="47">
        <text>butanoyl-[ACP] + malonyl-[ACP] + H(+) = 3-oxohexanoyl-[ACP] + holo-[ACP] + CO2</text>
        <dbReference type="Rhea" id="RHEA:41820"/>
        <dbReference type="Rhea" id="RHEA-COMP:9623"/>
        <dbReference type="Rhea" id="RHEA-COMP:9628"/>
        <dbReference type="Rhea" id="RHEA-COMP:9629"/>
        <dbReference type="Rhea" id="RHEA-COMP:9685"/>
        <dbReference type="ChEBI" id="CHEBI:15378"/>
        <dbReference type="ChEBI" id="CHEBI:16526"/>
        <dbReference type="ChEBI" id="CHEBI:64479"/>
        <dbReference type="ChEBI" id="CHEBI:78449"/>
        <dbReference type="ChEBI" id="CHEBI:78454"/>
        <dbReference type="ChEBI" id="CHEBI:78456"/>
    </reaction>
    <physiologicalReaction direction="left-to-right" evidence="47">
        <dbReference type="Rhea" id="RHEA:41821"/>
    </physiologicalReaction>
</comment>
<evidence type="ECO:0000256" key="39">
    <source>
        <dbReference type="ARBA" id="ARBA00048704"/>
    </source>
</evidence>
<dbReference type="Pfam" id="PF02801">
    <property type="entry name" value="Ketoacyl-synt_C"/>
    <property type="match status" value="3"/>
</dbReference>
<dbReference type="InterPro" id="IPR020843">
    <property type="entry name" value="ER"/>
</dbReference>
<comment type="catalytic activity">
    <reaction evidence="16">
        <text>(3R)-hydroxyoctadecanoyl-[ACP] = (2E)-octadecenoyl-[ACP] + H2O</text>
        <dbReference type="Rhea" id="RHEA:41924"/>
        <dbReference type="Rhea" id="RHEA-COMP:9654"/>
        <dbReference type="Rhea" id="RHEA-COMP:9655"/>
        <dbReference type="ChEBI" id="CHEBI:15377"/>
        <dbReference type="ChEBI" id="CHEBI:78488"/>
        <dbReference type="ChEBI" id="CHEBI:78489"/>
    </reaction>
    <physiologicalReaction direction="left-to-right" evidence="16">
        <dbReference type="Rhea" id="RHEA:41925"/>
    </physiologicalReaction>
</comment>
<feature type="region of interest" description="N-terminal hotdog fold" evidence="50">
    <location>
        <begin position="229"/>
        <end position="352"/>
    </location>
</feature>
<keyword evidence="2" id="KW-0596">Phosphopantetheine</keyword>
<dbReference type="Pfam" id="PF00698">
    <property type="entry name" value="Acyl_transf_1"/>
    <property type="match status" value="1"/>
</dbReference>
<evidence type="ECO:0000256" key="38">
    <source>
        <dbReference type="ARBA" id="ARBA00048691"/>
    </source>
</evidence>
<evidence type="ECO:0000256" key="9">
    <source>
        <dbReference type="ARBA" id="ARBA00023315"/>
    </source>
</evidence>
<feature type="domain" description="Carrier" evidence="51">
    <location>
        <begin position="2078"/>
        <end position="2156"/>
    </location>
</feature>
<dbReference type="InterPro" id="IPR029058">
    <property type="entry name" value="AB_hydrolase_fold"/>
</dbReference>
<comment type="catalytic activity">
    <reaction evidence="39">
        <text>hexadecanoyl-[ACP] + H2O = hexadecanoate + holo-[ACP] + H(+)</text>
        <dbReference type="Rhea" id="RHEA:41932"/>
        <dbReference type="Rhea" id="RHEA-COMP:9652"/>
        <dbReference type="Rhea" id="RHEA-COMP:9685"/>
        <dbReference type="ChEBI" id="CHEBI:7896"/>
        <dbReference type="ChEBI" id="CHEBI:15377"/>
        <dbReference type="ChEBI" id="CHEBI:15378"/>
        <dbReference type="ChEBI" id="CHEBI:64479"/>
        <dbReference type="ChEBI" id="CHEBI:78483"/>
        <dbReference type="EC" id="3.1.2.14"/>
    </reaction>
    <physiologicalReaction direction="left-to-right" evidence="39">
        <dbReference type="Rhea" id="RHEA:41933"/>
    </physiologicalReaction>
</comment>
<dbReference type="PROSITE" id="PS01162">
    <property type="entry name" value="QOR_ZETA_CRYSTAL"/>
    <property type="match status" value="1"/>
</dbReference>
<dbReference type="InterPro" id="IPR036291">
    <property type="entry name" value="NAD(P)-bd_dom_sf"/>
</dbReference>
<evidence type="ECO:0000256" key="24">
    <source>
        <dbReference type="ARBA" id="ARBA00047451"/>
    </source>
</evidence>
<feature type="region of interest" description="N-terminal hotdog fold" evidence="50">
    <location>
        <begin position="3000"/>
        <end position="3128"/>
    </location>
</feature>
<evidence type="ECO:0000313" key="55">
    <source>
        <dbReference type="Proteomes" id="UP001642484"/>
    </source>
</evidence>
<keyword evidence="55" id="KW-1185">Reference proteome</keyword>
<dbReference type="Gene3D" id="3.30.70.250">
    <property type="entry name" value="Malonyl-CoA ACP transacylase, ACP-binding"/>
    <property type="match status" value="1"/>
</dbReference>
<comment type="catalytic activity">
    <reaction evidence="49">
        <text>octanoyl-[ACP] + malonyl-[ACP] + H(+) = 3-oxodecanoyl-[ACP] + holo-[ACP] + CO2</text>
        <dbReference type="Rhea" id="RHEA:41852"/>
        <dbReference type="Rhea" id="RHEA-COMP:9623"/>
        <dbReference type="Rhea" id="RHEA-COMP:9636"/>
        <dbReference type="Rhea" id="RHEA-COMP:9637"/>
        <dbReference type="Rhea" id="RHEA-COMP:9685"/>
        <dbReference type="ChEBI" id="CHEBI:15378"/>
        <dbReference type="ChEBI" id="CHEBI:16526"/>
        <dbReference type="ChEBI" id="CHEBI:64479"/>
        <dbReference type="ChEBI" id="CHEBI:78449"/>
        <dbReference type="ChEBI" id="CHEBI:78463"/>
        <dbReference type="ChEBI" id="CHEBI:78464"/>
    </reaction>
    <physiologicalReaction direction="left-to-right" evidence="49">
        <dbReference type="Rhea" id="RHEA:41853"/>
    </physiologicalReaction>
</comment>
<dbReference type="InterPro" id="IPR014043">
    <property type="entry name" value="Acyl_transferase_dom"/>
</dbReference>
<comment type="catalytic activity">
    <reaction evidence="23">
        <text>3-oxodecanoyl-[ACP] + NADPH + H(+) = (3R)-hydroxydecanoyl-[ACP] + NADP(+)</text>
        <dbReference type="Rhea" id="RHEA:41856"/>
        <dbReference type="Rhea" id="RHEA-COMP:9637"/>
        <dbReference type="Rhea" id="RHEA-COMP:9638"/>
        <dbReference type="ChEBI" id="CHEBI:15378"/>
        <dbReference type="ChEBI" id="CHEBI:57783"/>
        <dbReference type="ChEBI" id="CHEBI:58349"/>
        <dbReference type="ChEBI" id="CHEBI:78464"/>
        <dbReference type="ChEBI" id="CHEBI:78466"/>
    </reaction>
    <physiologicalReaction direction="left-to-right" evidence="23">
        <dbReference type="Rhea" id="RHEA:41857"/>
    </physiologicalReaction>
</comment>
<dbReference type="InterPro" id="IPR013968">
    <property type="entry name" value="PKS_KR"/>
</dbReference>
<evidence type="ECO:0000256" key="11">
    <source>
        <dbReference type="ARBA" id="ARBA00023351"/>
    </source>
</evidence>
<feature type="domain" description="Carrier" evidence="51">
    <location>
        <begin position="1062"/>
        <end position="1139"/>
    </location>
</feature>
<evidence type="ECO:0000256" key="10">
    <source>
        <dbReference type="ARBA" id="ARBA00023332"/>
    </source>
</evidence>
<feature type="domain" description="Ketosynthase family 3 (KS3)" evidence="52">
    <location>
        <begin position="1158"/>
        <end position="1571"/>
    </location>
</feature>
<evidence type="ECO:0000256" key="29">
    <source>
        <dbReference type="ARBA" id="ARBA00047953"/>
    </source>
</evidence>
<comment type="catalytic activity">
    <reaction evidence="44">
        <text>3-oxododecanoyl-[ACP] + NADPH + H(+) = (3R)-hydroxydodecanoyl-[ACP] + NADP(+)</text>
        <dbReference type="Rhea" id="RHEA:41872"/>
        <dbReference type="Rhea" id="RHEA-COMP:9641"/>
        <dbReference type="Rhea" id="RHEA-COMP:9642"/>
        <dbReference type="ChEBI" id="CHEBI:15378"/>
        <dbReference type="ChEBI" id="CHEBI:57783"/>
        <dbReference type="ChEBI" id="CHEBI:58349"/>
        <dbReference type="ChEBI" id="CHEBI:78469"/>
        <dbReference type="ChEBI" id="CHEBI:78470"/>
    </reaction>
    <physiologicalReaction direction="left-to-right" evidence="44">
        <dbReference type="Rhea" id="RHEA:41873"/>
    </physiologicalReaction>
</comment>
<evidence type="ECO:0000256" key="17">
    <source>
        <dbReference type="ARBA" id="ARBA00023401"/>
    </source>
</evidence>
<comment type="catalytic activity">
    <reaction evidence="27">
        <text>(2E)-hexadecenoyl-[ACP] + NADPH + H(+) = hexadecanoyl-[ACP] + NADP(+)</text>
        <dbReference type="Rhea" id="RHEA:41912"/>
        <dbReference type="Rhea" id="RHEA-COMP:9651"/>
        <dbReference type="Rhea" id="RHEA-COMP:9652"/>
        <dbReference type="ChEBI" id="CHEBI:15378"/>
        <dbReference type="ChEBI" id="CHEBI:57783"/>
        <dbReference type="ChEBI" id="CHEBI:58349"/>
        <dbReference type="ChEBI" id="CHEBI:78481"/>
        <dbReference type="ChEBI" id="CHEBI:78483"/>
    </reaction>
    <physiologicalReaction direction="left-to-right" evidence="27">
        <dbReference type="Rhea" id="RHEA:41913"/>
    </physiologicalReaction>
</comment>
<dbReference type="InterPro" id="IPR011032">
    <property type="entry name" value="GroES-like_sf"/>
</dbReference>
<keyword evidence="9" id="KW-0012">Acyltransferase</keyword>
<comment type="catalytic activity">
    <reaction evidence="48">
        <text>(2E)-decenoyl-[ACP] + NADPH + H(+) = decanoyl-[ACP] + NADP(+)</text>
        <dbReference type="Rhea" id="RHEA:41864"/>
        <dbReference type="Rhea" id="RHEA-COMP:9639"/>
        <dbReference type="Rhea" id="RHEA-COMP:9640"/>
        <dbReference type="ChEBI" id="CHEBI:15378"/>
        <dbReference type="ChEBI" id="CHEBI:57783"/>
        <dbReference type="ChEBI" id="CHEBI:58349"/>
        <dbReference type="ChEBI" id="CHEBI:78467"/>
        <dbReference type="ChEBI" id="CHEBI:78468"/>
    </reaction>
    <physiologicalReaction direction="left-to-right" evidence="48">
        <dbReference type="Rhea" id="RHEA:41865"/>
    </physiologicalReaction>
</comment>
<evidence type="ECO:0000256" key="8">
    <source>
        <dbReference type="ARBA" id="ARBA00023268"/>
    </source>
</evidence>
<dbReference type="EMBL" id="CAXAMN010019779">
    <property type="protein sequence ID" value="CAK9054929.1"/>
    <property type="molecule type" value="Genomic_DNA"/>
</dbReference>